<name>A0AA88D2A1_FICCA</name>
<sequence>MESSVVEPAAKAKTTTTFDVIVVGAGVMGSSAAYQAAKRGEKTLLLEQYDFLHHRGSSHGESRTIRATYPEDYYTPLVLESYALWRRAESEVGYQVCFKSRQLDMGPAGSKTLRAVISTCRKHSLAFHEMDSRKIRDEFSCRIQIPDNWTAISTEHGGVIKPTKAVGMFQTLAFKNGAVLRDNTEVKDIKRGENGGVLVVAANGEVFRGRKCVVTVGAWTRKLVKAVSGFEIPIQPLETRVCYWRIKEGHKRDYDLVGGGGGKGFPTFASFGDPYVYGTPSLEFPGLIKVAVHNGYTCDPDDRPWGLGAVSMAALKEWIAAMFSGRVDPSGPVKTQLCMYSMTPDEDFVLDFLGGEFGKDVVVGGGFSGHGFKMAPAVGRVLADLALNGVAEGVELDKFRIRRFEGNRKGNVKDFEDQVNHAGFKGLRSSM</sequence>
<dbReference type="Proteomes" id="UP001187192">
    <property type="component" value="Unassembled WGS sequence"/>
</dbReference>
<evidence type="ECO:0000256" key="3">
    <source>
        <dbReference type="ARBA" id="ARBA00012769"/>
    </source>
</evidence>
<accession>A0AA88D2A1</accession>
<dbReference type="Gene3D" id="3.50.50.60">
    <property type="entry name" value="FAD/NAD(P)-binding domain"/>
    <property type="match status" value="1"/>
</dbReference>
<dbReference type="InterPro" id="IPR036188">
    <property type="entry name" value="FAD/NAD-bd_sf"/>
</dbReference>
<comment type="similarity">
    <text evidence="2">Belongs to the MSOX/MTOX family.</text>
</comment>
<organism evidence="9 10">
    <name type="scientific">Ficus carica</name>
    <name type="common">Common fig</name>
    <dbReference type="NCBI Taxonomy" id="3494"/>
    <lineage>
        <taxon>Eukaryota</taxon>
        <taxon>Viridiplantae</taxon>
        <taxon>Streptophyta</taxon>
        <taxon>Embryophyta</taxon>
        <taxon>Tracheophyta</taxon>
        <taxon>Spermatophyta</taxon>
        <taxon>Magnoliopsida</taxon>
        <taxon>eudicotyledons</taxon>
        <taxon>Gunneridae</taxon>
        <taxon>Pentapetalae</taxon>
        <taxon>rosids</taxon>
        <taxon>fabids</taxon>
        <taxon>Rosales</taxon>
        <taxon>Moraceae</taxon>
        <taxon>Ficeae</taxon>
        <taxon>Ficus</taxon>
    </lineage>
</organism>
<evidence type="ECO:0000313" key="9">
    <source>
        <dbReference type="EMBL" id="GMN39851.1"/>
    </source>
</evidence>
<dbReference type="Pfam" id="PF01266">
    <property type="entry name" value="DAO"/>
    <property type="match status" value="1"/>
</dbReference>
<dbReference type="SUPFAM" id="SSF51905">
    <property type="entry name" value="FAD/NAD(P)-binding domain"/>
    <property type="match status" value="1"/>
</dbReference>
<dbReference type="EC" id="1.5.3.1" evidence="3"/>
<evidence type="ECO:0000256" key="7">
    <source>
        <dbReference type="ARBA" id="ARBA00052742"/>
    </source>
</evidence>
<dbReference type="InterPro" id="IPR006076">
    <property type="entry name" value="FAD-dep_OxRdtase"/>
</dbReference>
<dbReference type="PANTHER" id="PTHR10961">
    <property type="entry name" value="PEROXISOMAL SARCOSINE OXIDASE"/>
    <property type="match status" value="1"/>
</dbReference>
<evidence type="ECO:0000256" key="5">
    <source>
        <dbReference type="ARBA" id="ARBA00022827"/>
    </source>
</evidence>
<evidence type="ECO:0000256" key="4">
    <source>
        <dbReference type="ARBA" id="ARBA00022630"/>
    </source>
</evidence>
<keyword evidence="10" id="KW-1185">Reference proteome</keyword>
<gene>
    <name evidence="9" type="ORF">TIFTF001_009085</name>
</gene>
<comment type="caution">
    <text evidence="9">The sequence shown here is derived from an EMBL/GenBank/DDBJ whole genome shotgun (WGS) entry which is preliminary data.</text>
</comment>
<dbReference type="Gene3D" id="3.30.9.10">
    <property type="entry name" value="D-Amino Acid Oxidase, subunit A, domain 2"/>
    <property type="match status" value="1"/>
</dbReference>
<dbReference type="FunFam" id="3.50.50.60:FF:000189">
    <property type="entry name" value="Monomeric sarcosine oxidase"/>
    <property type="match status" value="1"/>
</dbReference>
<evidence type="ECO:0000256" key="1">
    <source>
        <dbReference type="ARBA" id="ARBA00001974"/>
    </source>
</evidence>
<keyword evidence="6" id="KW-0560">Oxidoreductase</keyword>
<dbReference type="GO" id="GO:0008115">
    <property type="term" value="F:sarcosine oxidase activity"/>
    <property type="evidence" value="ECO:0007669"/>
    <property type="project" value="UniProtKB-EC"/>
</dbReference>
<dbReference type="PANTHER" id="PTHR10961:SF7">
    <property type="entry name" value="FAD DEPENDENT OXIDOREDUCTASE DOMAIN-CONTAINING PROTEIN"/>
    <property type="match status" value="1"/>
</dbReference>
<evidence type="ECO:0000313" key="10">
    <source>
        <dbReference type="Proteomes" id="UP001187192"/>
    </source>
</evidence>
<evidence type="ECO:0000256" key="2">
    <source>
        <dbReference type="ARBA" id="ARBA00010989"/>
    </source>
</evidence>
<dbReference type="NCBIfam" id="TIGR01377">
    <property type="entry name" value="soxA_mon"/>
    <property type="match status" value="1"/>
</dbReference>
<comment type="catalytic activity">
    <reaction evidence="7">
        <text>sarcosine + O2 + H2O = formaldehyde + glycine + H2O2</text>
        <dbReference type="Rhea" id="RHEA:13313"/>
        <dbReference type="ChEBI" id="CHEBI:15377"/>
        <dbReference type="ChEBI" id="CHEBI:15379"/>
        <dbReference type="ChEBI" id="CHEBI:16240"/>
        <dbReference type="ChEBI" id="CHEBI:16842"/>
        <dbReference type="ChEBI" id="CHEBI:57305"/>
        <dbReference type="ChEBI" id="CHEBI:57433"/>
        <dbReference type="EC" id="1.5.3.1"/>
    </reaction>
</comment>
<protein>
    <recommendedName>
        <fullName evidence="3">sarcosine oxidasee (formaldehyde-forming)</fullName>
        <ecNumber evidence="3">1.5.3.1</ecNumber>
    </recommendedName>
</protein>
<evidence type="ECO:0000256" key="6">
    <source>
        <dbReference type="ARBA" id="ARBA00023002"/>
    </source>
</evidence>
<evidence type="ECO:0000259" key="8">
    <source>
        <dbReference type="Pfam" id="PF01266"/>
    </source>
</evidence>
<dbReference type="EMBL" id="BTGU01000010">
    <property type="protein sequence ID" value="GMN39851.1"/>
    <property type="molecule type" value="Genomic_DNA"/>
</dbReference>
<keyword evidence="5" id="KW-0274">FAD</keyword>
<proteinExistence type="inferred from homology"/>
<feature type="domain" description="FAD dependent oxidoreductase" evidence="8">
    <location>
        <begin position="19"/>
        <end position="385"/>
    </location>
</feature>
<dbReference type="AlphaFoldDB" id="A0AA88D2A1"/>
<dbReference type="InterPro" id="IPR045170">
    <property type="entry name" value="MTOX"/>
</dbReference>
<comment type="cofactor">
    <cofactor evidence="1">
        <name>FAD</name>
        <dbReference type="ChEBI" id="CHEBI:57692"/>
    </cofactor>
</comment>
<keyword evidence="4" id="KW-0285">Flavoprotein</keyword>
<dbReference type="GO" id="GO:0050660">
    <property type="term" value="F:flavin adenine dinucleotide binding"/>
    <property type="evidence" value="ECO:0007669"/>
    <property type="project" value="InterPro"/>
</dbReference>
<dbReference type="SUPFAM" id="SSF54373">
    <property type="entry name" value="FAD-linked reductases, C-terminal domain"/>
    <property type="match status" value="1"/>
</dbReference>
<reference evidence="9" key="1">
    <citation type="submission" date="2023-07" db="EMBL/GenBank/DDBJ databases">
        <title>draft genome sequence of fig (Ficus carica).</title>
        <authorList>
            <person name="Takahashi T."/>
            <person name="Nishimura K."/>
        </authorList>
    </citation>
    <scope>NUCLEOTIDE SEQUENCE</scope>
</reference>